<organism evidence="1 2">
    <name type="scientific">Taklimakanibacter albus</name>
    <dbReference type="NCBI Taxonomy" id="2800327"/>
    <lineage>
        <taxon>Bacteria</taxon>
        <taxon>Pseudomonadati</taxon>
        <taxon>Pseudomonadota</taxon>
        <taxon>Alphaproteobacteria</taxon>
        <taxon>Hyphomicrobiales</taxon>
        <taxon>Aestuariivirgaceae</taxon>
        <taxon>Taklimakanibacter</taxon>
    </lineage>
</organism>
<comment type="caution">
    <text evidence="1">The sequence shown here is derived from an EMBL/GenBank/DDBJ whole genome shotgun (WGS) entry which is preliminary data.</text>
</comment>
<dbReference type="EMBL" id="JAENHL010000008">
    <property type="protein sequence ID" value="MBK1871229.1"/>
    <property type="molecule type" value="Genomic_DNA"/>
</dbReference>
<dbReference type="Proteomes" id="UP000616151">
    <property type="component" value="Unassembled WGS sequence"/>
</dbReference>
<accession>A0ACC5REV6</accession>
<reference evidence="1" key="1">
    <citation type="submission" date="2021-01" db="EMBL/GenBank/DDBJ databases">
        <authorList>
            <person name="Sun Q."/>
        </authorList>
    </citation>
    <scope>NUCLEOTIDE SEQUENCE</scope>
    <source>
        <strain evidence="1">YIM B02566</strain>
    </source>
</reference>
<name>A0ACC5REV6_9HYPH</name>
<evidence type="ECO:0000313" key="2">
    <source>
        <dbReference type="Proteomes" id="UP000616151"/>
    </source>
</evidence>
<gene>
    <name evidence="1" type="ORF">JHL16_32990</name>
</gene>
<protein>
    <submittedName>
        <fullName evidence="1">Iron ABC transporter permease</fullName>
    </submittedName>
</protein>
<keyword evidence="2" id="KW-1185">Reference proteome</keyword>
<sequence>MTVLDTSPAETVGIAGDRSHRARLALIGLGVLLALTCIVSIMTGPVPLTAETVVKAIFTPEAVELRDQAIVWSVRLPRTLLAVLVGGALAFSGALLQGLFRNPLADPGIIGVSAGSSFAAITAIVLGEALFGAAAMLYLLPVGAFFGGLAATICLYLIATRRGRTSIATMLLGGIAIAALMMAGTGVLIFMSNDQQLRELTFWSLGSLGGASWPKIIATTPFIIIGLLLGFAFAGGFNALALGESEARHLGIPVQILKRTAIVAVALLTGTAVAVSGTIGFVGIVVPHLLRLFIGPDHRFLLPASLLLGAVLLVGADMVSRTIVSPAELPIGIVTAMLGAPFFLWILLRNRSLVDL</sequence>
<proteinExistence type="predicted"/>
<evidence type="ECO:0000313" key="1">
    <source>
        <dbReference type="EMBL" id="MBK1871229.1"/>
    </source>
</evidence>